<gene>
    <name evidence="1" type="ORF">PC117_g15261</name>
</gene>
<proteinExistence type="predicted"/>
<organism evidence="1 2">
    <name type="scientific">Phytophthora cactorum</name>
    <dbReference type="NCBI Taxonomy" id="29920"/>
    <lineage>
        <taxon>Eukaryota</taxon>
        <taxon>Sar</taxon>
        <taxon>Stramenopiles</taxon>
        <taxon>Oomycota</taxon>
        <taxon>Peronosporomycetes</taxon>
        <taxon>Peronosporales</taxon>
        <taxon>Peronosporaceae</taxon>
        <taxon>Phytophthora</taxon>
    </lineage>
</organism>
<evidence type="ECO:0000313" key="2">
    <source>
        <dbReference type="Proteomes" id="UP000736787"/>
    </source>
</evidence>
<dbReference type="Proteomes" id="UP000736787">
    <property type="component" value="Unassembled WGS sequence"/>
</dbReference>
<comment type="caution">
    <text evidence="1">The sequence shown here is derived from an EMBL/GenBank/DDBJ whole genome shotgun (WGS) entry which is preliminary data.</text>
</comment>
<dbReference type="EMBL" id="RCMK01000502">
    <property type="protein sequence ID" value="KAG2924969.1"/>
    <property type="molecule type" value="Genomic_DNA"/>
</dbReference>
<accession>A0A8T1CQ11</accession>
<sequence>MSIEADRQFFRVDRPIDILGLPDRVLSYDSATSRRPQSMVGFPIATTLIQMQRQTLRAH</sequence>
<reference evidence="1" key="1">
    <citation type="submission" date="2018-10" db="EMBL/GenBank/DDBJ databases">
        <title>Effector identification in a new, highly contiguous assembly of the strawberry crown rot pathogen Phytophthora cactorum.</title>
        <authorList>
            <person name="Armitage A.D."/>
            <person name="Nellist C.F."/>
            <person name="Bates H."/>
            <person name="Vickerstaff R.J."/>
            <person name="Harrison R.J."/>
        </authorList>
    </citation>
    <scope>NUCLEOTIDE SEQUENCE</scope>
    <source>
        <strain evidence="1">4040</strain>
    </source>
</reference>
<protein>
    <submittedName>
        <fullName evidence="1">Uncharacterized protein</fullName>
    </submittedName>
</protein>
<name>A0A8T1CQ11_9STRA</name>
<dbReference type="AlphaFoldDB" id="A0A8T1CQ11"/>
<evidence type="ECO:0000313" key="1">
    <source>
        <dbReference type="EMBL" id="KAG2924969.1"/>
    </source>
</evidence>